<proteinExistence type="predicted"/>
<organism evidence="1 2">
    <name type="scientific">Catenulispora yoronensis</name>
    <dbReference type="NCBI Taxonomy" id="450799"/>
    <lineage>
        <taxon>Bacteria</taxon>
        <taxon>Bacillati</taxon>
        <taxon>Actinomycetota</taxon>
        <taxon>Actinomycetes</taxon>
        <taxon>Catenulisporales</taxon>
        <taxon>Catenulisporaceae</taxon>
        <taxon>Catenulispora</taxon>
    </lineage>
</organism>
<sequence>MTQMTQTPDRDRPIYDAAHRMIAAVRAGDADAVATIAETPDPAVGTRQEWQTHVILALAGMVADQLRPRVPAGTTAAQIEQVLLVPGDGRQARTELAEDGKQITPEQADELTPVLARARRTVAEAIATTLPAQPQQAAGFALVKSLMEMAGRDPDGVTAVTVLLVRIAADLVPTS</sequence>
<evidence type="ECO:0000313" key="1">
    <source>
        <dbReference type="EMBL" id="GAA2062003.1"/>
    </source>
</evidence>
<protein>
    <submittedName>
        <fullName evidence="1">Uncharacterized protein</fullName>
    </submittedName>
</protein>
<reference evidence="1 2" key="1">
    <citation type="journal article" date="2019" name="Int. J. Syst. Evol. Microbiol.">
        <title>The Global Catalogue of Microorganisms (GCM) 10K type strain sequencing project: providing services to taxonomists for standard genome sequencing and annotation.</title>
        <authorList>
            <consortium name="The Broad Institute Genomics Platform"/>
            <consortium name="The Broad Institute Genome Sequencing Center for Infectious Disease"/>
            <person name="Wu L."/>
            <person name="Ma J."/>
        </authorList>
    </citation>
    <scope>NUCLEOTIDE SEQUENCE [LARGE SCALE GENOMIC DNA]</scope>
    <source>
        <strain evidence="1 2">JCM 16014</strain>
    </source>
</reference>
<keyword evidence="2" id="KW-1185">Reference proteome</keyword>
<dbReference type="EMBL" id="BAAAQN010000086">
    <property type="protein sequence ID" value="GAA2062003.1"/>
    <property type="molecule type" value="Genomic_DNA"/>
</dbReference>
<name>A0ABN2VJ43_9ACTN</name>
<evidence type="ECO:0000313" key="2">
    <source>
        <dbReference type="Proteomes" id="UP001500751"/>
    </source>
</evidence>
<comment type="caution">
    <text evidence="1">The sequence shown here is derived from an EMBL/GenBank/DDBJ whole genome shotgun (WGS) entry which is preliminary data.</text>
</comment>
<accession>A0ABN2VJ43</accession>
<gene>
    <name evidence="1" type="ORF">GCM10009839_86350</name>
</gene>
<dbReference type="Proteomes" id="UP001500751">
    <property type="component" value="Unassembled WGS sequence"/>
</dbReference>